<evidence type="ECO:0000256" key="2">
    <source>
        <dbReference type="ARBA" id="ARBA00022692"/>
    </source>
</evidence>
<name>A0ABV8VB40_9GAMM</name>
<evidence type="ECO:0000256" key="5">
    <source>
        <dbReference type="ARBA" id="ARBA00022989"/>
    </source>
</evidence>
<dbReference type="SMART" id="SM00382">
    <property type="entry name" value="AAA"/>
    <property type="match status" value="1"/>
</dbReference>
<dbReference type="SUPFAM" id="SSF90123">
    <property type="entry name" value="ABC transporter transmembrane region"/>
    <property type="match status" value="1"/>
</dbReference>
<dbReference type="PROSITE" id="PS50893">
    <property type="entry name" value="ABC_TRANSPORTER_2"/>
    <property type="match status" value="1"/>
</dbReference>
<dbReference type="RefSeq" id="WP_290260803.1">
    <property type="nucleotide sequence ID" value="NZ_JAUFQG010000004.1"/>
</dbReference>
<dbReference type="InterPro" id="IPR036640">
    <property type="entry name" value="ABC1_TM_sf"/>
</dbReference>
<dbReference type="GO" id="GO:0005524">
    <property type="term" value="F:ATP binding"/>
    <property type="evidence" value="ECO:0007669"/>
    <property type="project" value="UniProtKB-KW"/>
</dbReference>
<feature type="transmembrane region" description="Helical" evidence="8">
    <location>
        <begin position="268"/>
        <end position="287"/>
    </location>
</feature>
<evidence type="ECO:0000256" key="4">
    <source>
        <dbReference type="ARBA" id="ARBA00022840"/>
    </source>
</evidence>
<feature type="transmembrane region" description="Helical" evidence="8">
    <location>
        <begin position="157"/>
        <end position="177"/>
    </location>
</feature>
<dbReference type="PROSITE" id="PS00211">
    <property type="entry name" value="ABC_TRANSPORTER_1"/>
    <property type="match status" value="1"/>
</dbReference>
<evidence type="ECO:0000256" key="7">
    <source>
        <dbReference type="SAM" id="MobiDB-lite"/>
    </source>
</evidence>
<dbReference type="Gene3D" id="3.40.50.300">
    <property type="entry name" value="P-loop containing nucleotide triphosphate hydrolases"/>
    <property type="match status" value="1"/>
</dbReference>
<evidence type="ECO:0000256" key="6">
    <source>
        <dbReference type="ARBA" id="ARBA00023136"/>
    </source>
</evidence>
<feature type="transmembrane region" description="Helical" evidence="8">
    <location>
        <begin position="183"/>
        <end position="200"/>
    </location>
</feature>
<dbReference type="InterPro" id="IPR017871">
    <property type="entry name" value="ABC_transporter-like_CS"/>
</dbReference>
<keyword evidence="6 8" id="KW-0472">Membrane</keyword>
<evidence type="ECO:0000313" key="12">
    <source>
        <dbReference type="Proteomes" id="UP001595840"/>
    </source>
</evidence>
<evidence type="ECO:0000256" key="1">
    <source>
        <dbReference type="ARBA" id="ARBA00004651"/>
    </source>
</evidence>
<dbReference type="PANTHER" id="PTHR24221">
    <property type="entry name" value="ATP-BINDING CASSETTE SUB-FAMILY B"/>
    <property type="match status" value="1"/>
</dbReference>
<feature type="transmembrane region" description="Helical" evidence="8">
    <location>
        <begin position="77"/>
        <end position="104"/>
    </location>
</feature>
<accession>A0ABV8VB40</accession>
<gene>
    <name evidence="11" type="ORF">ACFOX3_19005</name>
</gene>
<dbReference type="Gene3D" id="1.20.1560.10">
    <property type="entry name" value="ABC transporter type 1, transmembrane domain"/>
    <property type="match status" value="1"/>
</dbReference>
<sequence length="619" mass="68533">MYIAQIIKTLLKMLTKTQRAEFYTLTLFFIFSAFIQIVGIASIAPFITLLSDQSIVHSNKFFNYAYKFSGAESESQFTILFALASLALIFVSNLISVVTLWLLIRFSVTIGAQIQSDLFNNYLHREYVYHKSENYNEIISVISQETPRFVYMVLQPFLLLISQSMVAAIIIVGLIAISPSVAFSSAAILGGAYLITYISVKKSLNINGTIMSDRNSKMQSILSESFIGIKDLKLSHTEEVYLTKLKQINLKGLKASASIALTGDIPKFVIETVAFGAILLLAIFALLKGDNGKDLIALLSIYAIAGYKLLPTMQQVYKSISAMSANGPVVDTLYRELNYKSKEKDNTHTRSKIDIQSIDAENIDYTYPNTKERAIRNISLNLSKGKIYTIAGHSGSGKSTLADVLLGLLENQEGQIKINNVPLSEFGIEEYQNNLAYVAQNIFILDSTVTKNVAFGAGDEEIDDKKVAHALQKARANDFVAKLPNGANTQLGQDGKLLSGGQRQRIAIARALYQQSSVLILDEPTSALDIESEYEIMQLLQELKKDMLILVISHRPSAIKLSDQVILLDNGIISSNDSFANLIEKDAGFRALMDKGFGNHTNTKTIESTQENSRQRNEQ</sequence>
<dbReference type="InterPro" id="IPR039421">
    <property type="entry name" value="Type_1_exporter"/>
</dbReference>
<evidence type="ECO:0000256" key="3">
    <source>
        <dbReference type="ARBA" id="ARBA00022741"/>
    </source>
</evidence>
<proteinExistence type="predicted"/>
<dbReference type="InterPro" id="IPR011527">
    <property type="entry name" value="ABC1_TM_dom"/>
</dbReference>
<keyword evidence="4 11" id="KW-0067">ATP-binding</keyword>
<keyword evidence="12" id="KW-1185">Reference proteome</keyword>
<dbReference type="Pfam" id="PF00005">
    <property type="entry name" value="ABC_tran"/>
    <property type="match status" value="1"/>
</dbReference>
<feature type="transmembrane region" description="Helical" evidence="8">
    <location>
        <begin position="21"/>
        <end position="47"/>
    </location>
</feature>
<dbReference type="SUPFAM" id="SSF52540">
    <property type="entry name" value="P-loop containing nucleoside triphosphate hydrolases"/>
    <property type="match status" value="1"/>
</dbReference>
<evidence type="ECO:0000313" key="11">
    <source>
        <dbReference type="EMBL" id="MFC4364405.1"/>
    </source>
</evidence>
<comment type="caution">
    <text evidence="11">The sequence shown here is derived from an EMBL/GenBank/DDBJ whole genome shotgun (WGS) entry which is preliminary data.</text>
</comment>
<dbReference type="PANTHER" id="PTHR24221:SF654">
    <property type="entry name" value="ATP-BINDING CASSETTE SUB-FAMILY B MEMBER 6"/>
    <property type="match status" value="1"/>
</dbReference>
<keyword evidence="3" id="KW-0547">Nucleotide-binding</keyword>
<dbReference type="InterPro" id="IPR003439">
    <property type="entry name" value="ABC_transporter-like_ATP-bd"/>
</dbReference>
<dbReference type="EMBL" id="JBHSCX010000025">
    <property type="protein sequence ID" value="MFC4364405.1"/>
    <property type="molecule type" value="Genomic_DNA"/>
</dbReference>
<reference evidence="12" key="1">
    <citation type="journal article" date="2019" name="Int. J. Syst. Evol. Microbiol.">
        <title>The Global Catalogue of Microorganisms (GCM) 10K type strain sequencing project: providing services to taxonomists for standard genome sequencing and annotation.</title>
        <authorList>
            <consortium name="The Broad Institute Genomics Platform"/>
            <consortium name="The Broad Institute Genome Sequencing Center for Infectious Disease"/>
            <person name="Wu L."/>
            <person name="Ma J."/>
        </authorList>
    </citation>
    <scope>NUCLEOTIDE SEQUENCE [LARGE SCALE GENOMIC DNA]</scope>
    <source>
        <strain evidence="12">CECT 8570</strain>
    </source>
</reference>
<feature type="domain" description="ABC transporter" evidence="9">
    <location>
        <begin position="358"/>
        <end position="595"/>
    </location>
</feature>
<protein>
    <submittedName>
        <fullName evidence="11">ABC transporter ATP-binding protein</fullName>
    </submittedName>
</protein>
<comment type="subcellular location">
    <subcellularLocation>
        <location evidence="1">Cell membrane</location>
        <topology evidence="1">Multi-pass membrane protein</topology>
    </subcellularLocation>
</comment>
<keyword evidence="5 8" id="KW-1133">Transmembrane helix</keyword>
<dbReference type="PROSITE" id="PS50929">
    <property type="entry name" value="ABC_TM1F"/>
    <property type="match status" value="1"/>
</dbReference>
<evidence type="ECO:0000259" key="9">
    <source>
        <dbReference type="PROSITE" id="PS50893"/>
    </source>
</evidence>
<feature type="compositionally biased region" description="Polar residues" evidence="7">
    <location>
        <begin position="600"/>
        <end position="612"/>
    </location>
</feature>
<dbReference type="Proteomes" id="UP001595840">
    <property type="component" value="Unassembled WGS sequence"/>
</dbReference>
<organism evidence="11 12">
    <name type="scientific">Simiduia curdlanivorans</name>
    <dbReference type="NCBI Taxonomy" id="1492769"/>
    <lineage>
        <taxon>Bacteria</taxon>
        <taxon>Pseudomonadati</taxon>
        <taxon>Pseudomonadota</taxon>
        <taxon>Gammaproteobacteria</taxon>
        <taxon>Cellvibrionales</taxon>
        <taxon>Cellvibrionaceae</taxon>
        <taxon>Simiduia</taxon>
    </lineage>
</organism>
<keyword evidence="2 8" id="KW-0812">Transmembrane</keyword>
<dbReference type="InterPro" id="IPR027417">
    <property type="entry name" value="P-loop_NTPase"/>
</dbReference>
<dbReference type="InterPro" id="IPR003593">
    <property type="entry name" value="AAA+_ATPase"/>
</dbReference>
<evidence type="ECO:0000259" key="10">
    <source>
        <dbReference type="PROSITE" id="PS50929"/>
    </source>
</evidence>
<feature type="region of interest" description="Disordered" evidence="7">
    <location>
        <begin position="600"/>
        <end position="619"/>
    </location>
</feature>
<feature type="domain" description="ABC transmembrane type-1" evidence="10">
    <location>
        <begin position="25"/>
        <end position="325"/>
    </location>
</feature>
<evidence type="ECO:0000256" key="8">
    <source>
        <dbReference type="SAM" id="Phobius"/>
    </source>
</evidence>